<accession>A0ACB1B801</accession>
<protein>
    <submittedName>
        <fullName evidence="1">Uncharacterized protein</fullName>
    </submittedName>
</protein>
<proteinExistence type="predicted"/>
<name>A0ACB1B801_MELEN</name>
<evidence type="ECO:0000313" key="2">
    <source>
        <dbReference type="Proteomes" id="UP001497535"/>
    </source>
</evidence>
<dbReference type="Proteomes" id="UP001497535">
    <property type="component" value="Unassembled WGS sequence"/>
</dbReference>
<organism evidence="1 2">
    <name type="scientific">Meloidogyne enterolobii</name>
    <name type="common">Root-knot nematode worm</name>
    <name type="synonym">Meloidogyne mayaguensis</name>
    <dbReference type="NCBI Taxonomy" id="390850"/>
    <lineage>
        <taxon>Eukaryota</taxon>
        <taxon>Metazoa</taxon>
        <taxon>Ecdysozoa</taxon>
        <taxon>Nematoda</taxon>
        <taxon>Chromadorea</taxon>
        <taxon>Rhabditida</taxon>
        <taxon>Tylenchina</taxon>
        <taxon>Tylenchomorpha</taxon>
        <taxon>Tylenchoidea</taxon>
        <taxon>Meloidogynidae</taxon>
        <taxon>Meloidogyninae</taxon>
        <taxon>Meloidogyne</taxon>
    </lineage>
</organism>
<gene>
    <name evidence="1" type="ORF">MENTE1834_LOCUS48429</name>
</gene>
<dbReference type="EMBL" id="CAVMJV010000231">
    <property type="protein sequence ID" value="CAK5126906.1"/>
    <property type="molecule type" value="Genomic_DNA"/>
</dbReference>
<sequence>MFTQPIKVRINFFSSCFRVLFRVCLIFLIFSTFYLAFRQLLHLKRINQAWEEDSRPLRNFTSKFKNMEHTYSLQEPLNPPCNNDTKVFILVLSRRESYINREAIRLTWLKDRVNLSIFL</sequence>
<evidence type="ECO:0000313" key="1">
    <source>
        <dbReference type="EMBL" id="CAK5126906.1"/>
    </source>
</evidence>
<keyword evidence="2" id="KW-1185">Reference proteome</keyword>
<reference evidence="1" key="1">
    <citation type="submission" date="2023-11" db="EMBL/GenBank/DDBJ databases">
        <authorList>
            <person name="Poullet M."/>
        </authorList>
    </citation>
    <scope>NUCLEOTIDE SEQUENCE</scope>
    <source>
        <strain evidence="1">E1834</strain>
    </source>
</reference>
<comment type="caution">
    <text evidence="1">The sequence shown here is derived from an EMBL/GenBank/DDBJ whole genome shotgun (WGS) entry which is preliminary data.</text>
</comment>